<proteinExistence type="predicted"/>
<dbReference type="Proteomes" id="UP001204851">
    <property type="component" value="Unassembled WGS sequence"/>
</dbReference>
<evidence type="ECO:0000313" key="2">
    <source>
        <dbReference type="Proteomes" id="UP001204851"/>
    </source>
</evidence>
<keyword evidence="2" id="KW-1185">Reference proteome</keyword>
<sequence>MHYTTERLMNGDTSVLDSFVVAKRRWEGLFKDLETVDPSDLAERISTEQHWFEHHCGGRWPGQEVMAVTAFAAIFSVRDGWDGKEHLGEKIAQAFADSSCSGEVKAAARKAAKSYWLES</sequence>
<comment type="caution">
    <text evidence="1">The sequence shown here is derived from an EMBL/GenBank/DDBJ whole genome shotgun (WGS) entry which is preliminary data.</text>
</comment>
<dbReference type="RefSeq" id="WP_252769253.1">
    <property type="nucleotide sequence ID" value="NZ_JAMXMC010000004.1"/>
</dbReference>
<name>A0ABT1BKQ5_9BURK</name>
<gene>
    <name evidence="1" type="ORF">M0L44_08730</name>
</gene>
<accession>A0ABT1BKQ5</accession>
<evidence type="ECO:0000313" key="1">
    <source>
        <dbReference type="EMBL" id="MCO5976791.1"/>
    </source>
</evidence>
<dbReference type="EMBL" id="JAMXMC010000004">
    <property type="protein sequence ID" value="MCO5976791.1"/>
    <property type="molecule type" value="Genomic_DNA"/>
</dbReference>
<organism evidence="1 2">
    <name type="scientific">Ideonella oryzae</name>
    <dbReference type="NCBI Taxonomy" id="2937441"/>
    <lineage>
        <taxon>Bacteria</taxon>
        <taxon>Pseudomonadati</taxon>
        <taxon>Pseudomonadota</taxon>
        <taxon>Betaproteobacteria</taxon>
        <taxon>Burkholderiales</taxon>
        <taxon>Sphaerotilaceae</taxon>
        <taxon>Ideonella</taxon>
    </lineage>
</organism>
<protein>
    <submittedName>
        <fullName evidence="1">Uncharacterized protein</fullName>
    </submittedName>
</protein>
<reference evidence="1 2" key="1">
    <citation type="submission" date="2022-06" db="EMBL/GenBank/DDBJ databases">
        <title>Ideonella sp. NS12-5 Genome sequencing and assembly.</title>
        <authorList>
            <person name="Jung Y."/>
        </authorList>
    </citation>
    <scope>NUCLEOTIDE SEQUENCE [LARGE SCALE GENOMIC DNA]</scope>
    <source>
        <strain evidence="1 2">NS12-5</strain>
    </source>
</reference>